<comment type="similarity">
    <text evidence="1">Belongs to the FtsZ family.</text>
</comment>
<dbReference type="GO" id="GO:0005525">
    <property type="term" value="F:GTP binding"/>
    <property type="evidence" value="ECO:0007669"/>
    <property type="project" value="UniProtKB-KW"/>
</dbReference>
<protein>
    <submittedName>
        <fullName evidence="7">Uncharacterized protein</fullName>
    </submittedName>
</protein>
<dbReference type="InterPro" id="IPR000158">
    <property type="entry name" value="Cell_div_FtsZ"/>
</dbReference>
<evidence type="ECO:0000256" key="4">
    <source>
        <dbReference type="SAM" id="MobiDB-lite"/>
    </source>
</evidence>
<dbReference type="NCBIfam" id="TIGR00065">
    <property type="entry name" value="ftsZ"/>
    <property type="match status" value="1"/>
</dbReference>
<dbReference type="GO" id="GO:0032153">
    <property type="term" value="C:cell division site"/>
    <property type="evidence" value="ECO:0007669"/>
    <property type="project" value="TreeGrafter"/>
</dbReference>
<feature type="domain" description="Tubulin/FtsZ GTPase" evidence="5">
    <location>
        <begin position="521"/>
        <end position="713"/>
    </location>
</feature>
<keyword evidence="2" id="KW-0547">Nucleotide-binding</keyword>
<gene>
    <name evidence="7" type="ORF">BBP00_00004286</name>
</gene>
<dbReference type="InterPro" id="IPR018316">
    <property type="entry name" value="Tubulin/FtsZ_2-layer-sand-dom"/>
</dbReference>
<dbReference type="PANTHER" id="PTHR30314">
    <property type="entry name" value="CELL DIVISION PROTEIN FTSZ-RELATED"/>
    <property type="match status" value="1"/>
</dbReference>
<dbReference type="HAMAP" id="MF_00909">
    <property type="entry name" value="FtsZ"/>
    <property type="match status" value="1"/>
</dbReference>
<dbReference type="Gene3D" id="3.40.50.1440">
    <property type="entry name" value="Tubulin/FtsZ, GTPase domain"/>
    <property type="match status" value="1"/>
</dbReference>
<dbReference type="InterPro" id="IPR037103">
    <property type="entry name" value="Tubulin/FtsZ-like_C"/>
</dbReference>
<keyword evidence="3" id="KW-0342">GTP-binding</keyword>
<dbReference type="InterPro" id="IPR008280">
    <property type="entry name" value="Tub_FtsZ_C"/>
</dbReference>
<dbReference type="PRINTS" id="PR00423">
    <property type="entry name" value="CELLDVISFTSZ"/>
</dbReference>
<dbReference type="Gene3D" id="1.25.40.20">
    <property type="entry name" value="Ankyrin repeat-containing domain"/>
    <property type="match status" value="1"/>
</dbReference>
<evidence type="ECO:0000256" key="1">
    <source>
        <dbReference type="ARBA" id="ARBA00009690"/>
    </source>
</evidence>
<evidence type="ECO:0000256" key="2">
    <source>
        <dbReference type="ARBA" id="ARBA00022741"/>
    </source>
</evidence>
<dbReference type="Gene3D" id="3.30.1330.20">
    <property type="entry name" value="Tubulin/FtsZ, C-terminal domain"/>
    <property type="match status" value="1"/>
</dbReference>
<evidence type="ECO:0000259" key="5">
    <source>
        <dbReference type="SMART" id="SM00864"/>
    </source>
</evidence>
<dbReference type="InterPro" id="IPR036770">
    <property type="entry name" value="Ankyrin_rpt-contain_sf"/>
</dbReference>
<dbReference type="InterPro" id="IPR045061">
    <property type="entry name" value="FtsZ/CetZ"/>
</dbReference>
<dbReference type="AlphaFoldDB" id="A0A3F2RT27"/>
<proteinExistence type="inferred from homology"/>
<dbReference type="EMBL" id="MBDO02000101">
    <property type="protein sequence ID" value="RLN63227.1"/>
    <property type="molecule type" value="Genomic_DNA"/>
</dbReference>
<dbReference type="CDD" id="cd02201">
    <property type="entry name" value="FtsZ_type1"/>
    <property type="match status" value="1"/>
</dbReference>
<evidence type="ECO:0000313" key="8">
    <source>
        <dbReference type="Proteomes" id="UP000277300"/>
    </source>
</evidence>
<dbReference type="PROSITE" id="PS01134">
    <property type="entry name" value="FTSZ_1"/>
    <property type="match status" value="1"/>
</dbReference>
<dbReference type="PANTHER" id="PTHR30314:SF3">
    <property type="entry name" value="MITOCHONDRIAL DIVISION PROTEIN FSZA"/>
    <property type="match status" value="1"/>
</dbReference>
<feature type="compositionally biased region" description="Basic and acidic residues" evidence="4">
    <location>
        <begin position="851"/>
        <end position="862"/>
    </location>
</feature>
<dbReference type="Proteomes" id="UP000277300">
    <property type="component" value="Unassembled WGS sequence"/>
</dbReference>
<dbReference type="SMART" id="SM00864">
    <property type="entry name" value="Tubulin"/>
    <property type="match status" value="1"/>
</dbReference>
<dbReference type="Pfam" id="PF12327">
    <property type="entry name" value="FtsZ_C"/>
    <property type="match status" value="1"/>
</dbReference>
<dbReference type="FunFam" id="3.40.50.1440:FF:000001">
    <property type="entry name" value="Cell division protein FtsZ"/>
    <property type="match status" value="1"/>
</dbReference>
<dbReference type="SUPFAM" id="SSF52490">
    <property type="entry name" value="Tubulin nucleotide-binding domain-like"/>
    <property type="match status" value="1"/>
</dbReference>
<dbReference type="GO" id="GO:0005737">
    <property type="term" value="C:cytoplasm"/>
    <property type="evidence" value="ECO:0007669"/>
    <property type="project" value="TreeGrafter"/>
</dbReference>
<evidence type="ECO:0000313" key="7">
    <source>
        <dbReference type="EMBL" id="RLN63227.1"/>
    </source>
</evidence>
<dbReference type="InterPro" id="IPR020805">
    <property type="entry name" value="Cell_div_FtsZ_CS"/>
</dbReference>
<comment type="caution">
    <text evidence="7">The sequence shown here is derived from an EMBL/GenBank/DDBJ whole genome shotgun (WGS) entry which is preliminary data.</text>
</comment>
<feature type="domain" description="Tubulin/FtsZ 2-layer sandwich" evidence="6">
    <location>
        <begin position="715"/>
        <end position="833"/>
    </location>
</feature>
<dbReference type="InterPro" id="IPR003008">
    <property type="entry name" value="Tubulin_FtsZ_GTPase"/>
</dbReference>
<dbReference type="GO" id="GO:0003924">
    <property type="term" value="F:GTPase activity"/>
    <property type="evidence" value="ECO:0007669"/>
    <property type="project" value="InterPro"/>
</dbReference>
<feature type="compositionally biased region" description="Low complexity" evidence="4">
    <location>
        <begin position="84"/>
        <end position="101"/>
    </location>
</feature>
<sequence>MGNTVTLHSACEYGDLVEVHRLLKTATAEELEATDDSGRTPLLLAVASLKHLRVQEELDDDFDDLHGFVEDEDEAIEGRGEEQTGGTEEQNPAAPGSSSSSEAEELVNEVKDDADLELLPKEAEILHLLLQRRVNVDHRDENGWTALHHGCFVQNAVAIKMLIHAGARPMRESFGLLPQDLLQRGHMSEWVTQAQELKEALDQITEKSAYSIKLLAFRPSGIVQLDMGGQVEKGSFVTLEFDVPETHSAKDYIQVLISQEDSAEIETGSYHHVPAGAHGQLTISTKDIAPASTVRFVYVKSDINTMSREVVASGCNAVVQASVGEIFQYELFLYERVVEVESIPEFEFIDQPLIVLKRIGIVNGEEIDWVTIRPDNHIVAVNDIRIDAMEFSEAVHVLQENNGRQCTKLLMQNYSACGDFIPEKILGVGVVGKYAYLHPVDDEENVEGVGQTYEEWISNSNSDGNGEVGEEVVLGPVAQLQQAAARAAATKAAPLTLPDAADKEEGKKRPLTSKFKDGKPWITVMGLGGAGSNAVNNMIASQLEGVEFIVANTDCQALGRSLAPHKITLGKDITKGLGAGSKPELGKRSAEQQRGDIEQMLQDSNMLFITGGMGGGTCTGAAPVVASVAREMGILTVGVVSTPFRSEGPNRTRLANAGVKELSKYVDTLIVVPNQNLLALANKNTTMLEAFRYADDVLLEGVKGVTDLIVRPGLINLDFADIKTILSNAGRAIMGSGISSDEDRATKAAEQALVNPLLGDLPTQSAHGLLVTIRGGEDMTLFEVDRIMEIIRGRVHDEANIIFGTCYDQSLEGSVYVSIIVSGIQTDVISPPIGQEFAPLQKRKEGAEFTGKLKPEDEDKPNKQQKGLFSRFFSL</sequence>
<dbReference type="InterPro" id="IPR036525">
    <property type="entry name" value="Tubulin/FtsZ_GTPase_sf"/>
</dbReference>
<dbReference type="SMART" id="SM00865">
    <property type="entry name" value="Tubulin_C"/>
    <property type="match status" value="1"/>
</dbReference>
<evidence type="ECO:0000259" key="6">
    <source>
        <dbReference type="SMART" id="SM00865"/>
    </source>
</evidence>
<accession>A0A3F2RT27</accession>
<dbReference type="InterPro" id="IPR024757">
    <property type="entry name" value="FtsZ_C"/>
</dbReference>
<feature type="region of interest" description="Disordered" evidence="4">
    <location>
        <begin position="76"/>
        <end position="108"/>
    </location>
</feature>
<dbReference type="Pfam" id="PF13637">
    <property type="entry name" value="Ank_4"/>
    <property type="match status" value="1"/>
</dbReference>
<feature type="region of interest" description="Disordered" evidence="4">
    <location>
        <begin position="851"/>
        <end position="875"/>
    </location>
</feature>
<dbReference type="SUPFAM" id="SSF55307">
    <property type="entry name" value="Tubulin C-terminal domain-like"/>
    <property type="match status" value="1"/>
</dbReference>
<organism evidence="7 8">
    <name type="scientific">Phytophthora kernoviae</name>
    <dbReference type="NCBI Taxonomy" id="325452"/>
    <lineage>
        <taxon>Eukaryota</taxon>
        <taxon>Sar</taxon>
        <taxon>Stramenopiles</taxon>
        <taxon>Oomycota</taxon>
        <taxon>Peronosporomycetes</taxon>
        <taxon>Peronosporales</taxon>
        <taxon>Peronosporaceae</taxon>
        <taxon>Phytophthora</taxon>
    </lineage>
</organism>
<reference evidence="7 8" key="1">
    <citation type="submission" date="2018-07" db="EMBL/GenBank/DDBJ databases">
        <title>Genome sequencing of oomycete isolates from Chile give support for New Zealand origin for Phytophthora kernoviae and make available the first Nothophytophthora sp. genome.</title>
        <authorList>
            <person name="Studholme D.J."/>
            <person name="Sanfuentes E."/>
            <person name="Panda P."/>
            <person name="Hill R."/>
            <person name="Sambles C."/>
            <person name="Grant M."/>
            <person name="Williams N.M."/>
            <person name="Mcdougal R.L."/>
        </authorList>
    </citation>
    <scope>NUCLEOTIDE SEQUENCE [LARGE SCALE GENOMIC DNA]</scope>
    <source>
        <strain evidence="7">Chile6</strain>
    </source>
</reference>
<evidence type="ECO:0000256" key="3">
    <source>
        <dbReference type="ARBA" id="ARBA00023134"/>
    </source>
</evidence>
<dbReference type="OrthoDB" id="70257at2759"/>
<dbReference type="GO" id="GO:0051301">
    <property type="term" value="P:cell division"/>
    <property type="evidence" value="ECO:0007669"/>
    <property type="project" value="TreeGrafter"/>
</dbReference>
<name>A0A3F2RT27_9STRA</name>
<dbReference type="InterPro" id="IPR002110">
    <property type="entry name" value="Ankyrin_rpt"/>
</dbReference>
<dbReference type="SUPFAM" id="SSF48403">
    <property type="entry name" value="Ankyrin repeat"/>
    <property type="match status" value="1"/>
</dbReference>
<dbReference type="Pfam" id="PF00091">
    <property type="entry name" value="Tubulin"/>
    <property type="match status" value="1"/>
</dbReference>